<evidence type="ECO:0000313" key="10">
    <source>
        <dbReference type="Proteomes" id="UP000627464"/>
    </source>
</evidence>
<protein>
    <submittedName>
        <fullName evidence="9">Methyl-accepting chemotaxis protein</fullName>
    </submittedName>
</protein>
<keyword evidence="5" id="KW-0472">Membrane</keyword>
<keyword evidence="2 4" id="KW-0807">Transducer</keyword>
<dbReference type="SMART" id="SM01358">
    <property type="entry name" value="HBM"/>
    <property type="match status" value="1"/>
</dbReference>
<evidence type="ECO:0000259" key="8">
    <source>
        <dbReference type="PROSITE" id="PS51753"/>
    </source>
</evidence>
<dbReference type="InterPro" id="IPR004090">
    <property type="entry name" value="Chemotax_Me-accpt_rcpt"/>
</dbReference>
<feature type="domain" description="HBM" evidence="8">
    <location>
        <begin position="44"/>
        <end position="280"/>
    </location>
</feature>
<keyword evidence="5" id="KW-1133">Transmembrane helix</keyword>
<dbReference type="PROSITE" id="PS51753">
    <property type="entry name" value="HBM"/>
    <property type="match status" value="1"/>
</dbReference>
<feature type="domain" description="Methyl-accepting transducer" evidence="6">
    <location>
        <begin position="364"/>
        <end position="593"/>
    </location>
</feature>
<dbReference type="PROSITE" id="PS50885">
    <property type="entry name" value="HAMP"/>
    <property type="match status" value="1"/>
</dbReference>
<evidence type="ECO:0000256" key="5">
    <source>
        <dbReference type="SAM" id="Phobius"/>
    </source>
</evidence>
<keyword evidence="1" id="KW-0145">Chemotaxis</keyword>
<proteinExistence type="inferred from homology"/>
<dbReference type="InterPro" id="IPR004091">
    <property type="entry name" value="Chemotax_Me-accpt_rcpt_Me-site"/>
</dbReference>
<comment type="similarity">
    <text evidence="3">Belongs to the methyl-accepting chemotaxis (MCP) protein family.</text>
</comment>
<dbReference type="CDD" id="cd11386">
    <property type="entry name" value="MCP_signal"/>
    <property type="match status" value="1"/>
</dbReference>
<dbReference type="Pfam" id="PF00672">
    <property type="entry name" value="HAMP"/>
    <property type="match status" value="1"/>
</dbReference>
<dbReference type="Pfam" id="PF00015">
    <property type="entry name" value="MCPsignal"/>
    <property type="match status" value="1"/>
</dbReference>
<dbReference type="InterPro" id="IPR004089">
    <property type="entry name" value="MCPsignal_dom"/>
</dbReference>
<dbReference type="InterPro" id="IPR051310">
    <property type="entry name" value="MCP_chemotaxis"/>
</dbReference>
<evidence type="ECO:0000259" key="7">
    <source>
        <dbReference type="PROSITE" id="PS50885"/>
    </source>
</evidence>
<evidence type="ECO:0000256" key="2">
    <source>
        <dbReference type="ARBA" id="ARBA00023224"/>
    </source>
</evidence>
<dbReference type="SUPFAM" id="SSF58104">
    <property type="entry name" value="Methyl-accepting chemotaxis protein (MCP) signaling domain"/>
    <property type="match status" value="1"/>
</dbReference>
<dbReference type="PRINTS" id="PR00260">
    <property type="entry name" value="CHEMTRNSDUCR"/>
</dbReference>
<organism evidence="9 10">
    <name type="scientific">Hafnia psychrotolerans</name>
    <dbReference type="NCBI Taxonomy" id="1477018"/>
    <lineage>
        <taxon>Bacteria</taxon>
        <taxon>Pseudomonadati</taxon>
        <taxon>Pseudomonadota</taxon>
        <taxon>Gammaproteobacteria</taxon>
        <taxon>Enterobacterales</taxon>
        <taxon>Hafniaceae</taxon>
        <taxon>Hafnia</taxon>
    </lineage>
</organism>
<keyword evidence="10" id="KW-1185">Reference proteome</keyword>
<dbReference type="Gene3D" id="1.10.287.950">
    <property type="entry name" value="Methyl-accepting chemotaxis protein"/>
    <property type="match status" value="1"/>
</dbReference>
<dbReference type="InterPro" id="IPR032255">
    <property type="entry name" value="HBM"/>
</dbReference>
<dbReference type="InterPro" id="IPR003660">
    <property type="entry name" value="HAMP_dom"/>
</dbReference>
<comment type="caution">
    <text evidence="9">The sequence shown here is derived from an EMBL/GenBank/DDBJ whole genome shotgun (WGS) entry which is preliminary data.</text>
</comment>
<dbReference type="CDD" id="cd06225">
    <property type="entry name" value="HAMP"/>
    <property type="match status" value="1"/>
</dbReference>
<feature type="domain" description="HAMP" evidence="7">
    <location>
        <begin position="307"/>
        <end position="359"/>
    </location>
</feature>
<dbReference type="RefSeq" id="WP_188473904.1">
    <property type="nucleotide sequence ID" value="NZ_BMFZ01000006.1"/>
</dbReference>
<feature type="transmembrane region" description="Helical" evidence="5">
    <location>
        <begin position="283"/>
        <end position="305"/>
    </location>
</feature>
<evidence type="ECO:0000259" key="6">
    <source>
        <dbReference type="PROSITE" id="PS50111"/>
    </source>
</evidence>
<dbReference type="SMART" id="SM00283">
    <property type="entry name" value="MA"/>
    <property type="match status" value="1"/>
</dbReference>
<evidence type="ECO:0000313" key="9">
    <source>
        <dbReference type="EMBL" id="GGA49032.1"/>
    </source>
</evidence>
<name>A0ABQ1GRQ5_9GAMM</name>
<evidence type="ECO:0000256" key="3">
    <source>
        <dbReference type="ARBA" id="ARBA00029447"/>
    </source>
</evidence>
<dbReference type="PANTHER" id="PTHR43531:SF5">
    <property type="entry name" value="METHYL-ACCEPTING CHEMOTAXIS PROTEIN III"/>
    <property type="match status" value="1"/>
</dbReference>
<dbReference type="PROSITE" id="PS00538">
    <property type="entry name" value="CHEMOTAXIS_TRANSDUC_1"/>
    <property type="match status" value="1"/>
</dbReference>
<dbReference type="PANTHER" id="PTHR43531">
    <property type="entry name" value="PROTEIN ICFG"/>
    <property type="match status" value="1"/>
</dbReference>
<dbReference type="EMBL" id="BMFZ01000006">
    <property type="protein sequence ID" value="GGA49032.1"/>
    <property type="molecule type" value="Genomic_DNA"/>
</dbReference>
<accession>A0ABQ1GRQ5</accession>
<dbReference type="Proteomes" id="UP000627464">
    <property type="component" value="Unassembled WGS sequence"/>
</dbReference>
<evidence type="ECO:0000256" key="1">
    <source>
        <dbReference type="ARBA" id="ARBA00022500"/>
    </source>
</evidence>
<sequence length="611" mass="65840">MRRLVACFENVKVGKKLGMGFGLTLLLTVAVAFCGIKNLNDISGRAEKVSQLKIVNDLFAKAKDARLKYIKTHDEKFIADNERLLQKIEGQLASLQHYAWRPEQKSNLDRLNVLLKIYRDKRSETVSETQQRQRIIGNLVISDEISTIQRLAQAYTQDPATVSVSATLQEIIKHISGIAIRVRLLEMENSADAQQVLTDFIAESIQLIDSVKLEVNASDASTLSGIAASLAGKQQSAMGYYQSYLAEQDATRLLGVAGGELTGLSDQLFEQQLQATHDDISRAIFWMCAILVAAIILSIVVAWAITHQIIKPLSVTLRVAQQIASGDLSANLRTSRRDELGELMHAVGDMNDDLRRIIGEIRSGVTQVSQASAEIAAGNNDLSARTEEQAAALEQTAASMEQLTATVKQNVDNIHNTSQLASVTSDTANKGGELVSQVVETMNEITASSGKIADITTVINSIAFQTNILALNAAVEAARAGEQGRGFAVVASEVRNLAQRSALAATEIEGLINESVERIRTGSALVKQAGSTMSDIVTSIGNVTEILNEIAQASDEQNRGISQVGAAITEMDSVTQQNAALVEESSAAANALRDQAQHLTSSVSRFVTESI</sequence>
<reference evidence="10" key="1">
    <citation type="journal article" date="2019" name="Int. J. Syst. Evol. Microbiol.">
        <title>The Global Catalogue of Microorganisms (GCM) 10K type strain sequencing project: providing services to taxonomists for standard genome sequencing and annotation.</title>
        <authorList>
            <consortium name="The Broad Institute Genomics Platform"/>
            <consortium name="The Broad Institute Genome Sequencing Center for Infectious Disease"/>
            <person name="Wu L."/>
            <person name="Ma J."/>
        </authorList>
    </citation>
    <scope>NUCLEOTIDE SEQUENCE [LARGE SCALE GENOMIC DNA]</scope>
    <source>
        <strain evidence="10">CGMCC 1.12806</strain>
    </source>
</reference>
<dbReference type="PROSITE" id="PS50111">
    <property type="entry name" value="CHEMOTAXIS_TRANSDUC_2"/>
    <property type="match status" value="1"/>
</dbReference>
<dbReference type="SMART" id="SM00304">
    <property type="entry name" value="HAMP"/>
    <property type="match status" value="1"/>
</dbReference>
<keyword evidence="5" id="KW-0812">Transmembrane</keyword>
<gene>
    <name evidence="9" type="primary">cheM</name>
    <name evidence="9" type="ORF">GCM10011328_25380</name>
</gene>
<evidence type="ECO:0000256" key="4">
    <source>
        <dbReference type="PROSITE-ProRule" id="PRU00284"/>
    </source>
</evidence>